<dbReference type="InterPro" id="IPR037143">
    <property type="entry name" value="4-PPantetheinyl_Trfase_dom_sf"/>
</dbReference>
<feature type="domain" description="4'-phosphopantetheinyl transferase" evidence="3">
    <location>
        <begin position="124"/>
        <end position="204"/>
    </location>
</feature>
<evidence type="ECO:0000259" key="3">
    <source>
        <dbReference type="Pfam" id="PF01648"/>
    </source>
</evidence>
<gene>
    <name evidence="5" type="ORF">QQS21_003041</name>
</gene>
<dbReference type="InterPro" id="IPR055066">
    <property type="entry name" value="AASDHPPT_N"/>
</dbReference>
<dbReference type="Pfam" id="PF22624">
    <property type="entry name" value="AASDHPPT_N"/>
    <property type="match status" value="1"/>
</dbReference>
<dbReference type="GO" id="GO:0005829">
    <property type="term" value="C:cytosol"/>
    <property type="evidence" value="ECO:0007669"/>
    <property type="project" value="TreeGrafter"/>
</dbReference>
<dbReference type="EMBL" id="JASWJB010000038">
    <property type="protein sequence ID" value="KAK2608471.1"/>
    <property type="molecule type" value="Genomic_DNA"/>
</dbReference>
<feature type="domain" description="4'-phosphopantetheinyl transferase N-terminal" evidence="4">
    <location>
        <begin position="29"/>
        <end position="115"/>
    </location>
</feature>
<keyword evidence="6" id="KW-1185">Reference proteome</keyword>
<dbReference type="GO" id="GO:0008897">
    <property type="term" value="F:holo-[acyl-carrier-protein] synthase activity"/>
    <property type="evidence" value="ECO:0007669"/>
    <property type="project" value="UniProtKB-EC"/>
</dbReference>
<dbReference type="InterPro" id="IPR008278">
    <property type="entry name" value="4-PPantetheinyl_Trfase_dom"/>
</dbReference>
<comment type="caution">
    <text evidence="5">The sequence shown here is derived from an EMBL/GenBank/DDBJ whole genome shotgun (WGS) entry which is preliminary data.</text>
</comment>
<name>A0AAJ0CU40_9HYPO</name>
<evidence type="ECO:0000256" key="2">
    <source>
        <dbReference type="ARBA" id="ARBA00022679"/>
    </source>
</evidence>
<evidence type="ECO:0000313" key="6">
    <source>
        <dbReference type="Proteomes" id="UP001251528"/>
    </source>
</evidence>
<sequence length="289" mass="33404">MNESTVIKWVVDTRPLWPNAKVTKDLATEAARAFALLTPEERTSVLKYHFLRDAKLALASALLKRHAITSSCSIPWFSAQFTRNAQTKPVFRLPDDSEPLIFNLSHQAGLVAMFAVYKPPQELSIGVDIVCPSERRDRDHSFIIQDGWSKYVDMHDSVFSPTEALRLRELPFEDRDRKLAYFYALWCLREGYVKMTGEALLADWLTELDLRYYAPPGEVAPEGKGLEIWFRGREVDNVDMKMDWYLDDYMICTAVKGNRDNEQRLDFDQQWTLLVMDELLDAAEVANKR</sequence>
<dbReference type="EC" id="2.7.8.7" evidence="1"/>
<dbReference type="PANTHER" id="PTHR12215:SF10">
    <property type="entry name" value="L-AMINOADIPATE-SEMIALDEHYDE DEHYDROGENASE-PHOSPHOPANTETHEINYL TRANSFERASE"/>
    <property type="match status" value="1"/>
</dbReference>
<dbReference type="Gene3D" id="3.90.470.20">
    <property type="entry name" value="4'-phosphopantetheinyl transferase domain"/>
    <property type="match status" value="2"/>
</dbReference>
<reference evidence="5" key="1">
    <citation type="submission" date="2023-06" db="EMBL/GenBank/DDBJ databases">
        <title>Conoideocrella luteorostrata (Hypocreales: Clavicipitaceae), a potential biocontrol fungus for elongate hemlock scale in United States Christmas tree production areas.</title>
        <authorList>
            <person name="Barrett H."/>
            <person name="Lovett B."/>
            <person name="Macias A.M."/>
            <person name="Stajich J.E."/>
            <person name="Kasson M.T."/>
        </authorList>
    </citation>
    <scope>NUCLEOTIDE SEQUENCE</scope>
    <source>
        <strain evidence="5">ARSEF 14590</strain>
    </source>
</reference>
<organism evidence="5 6">
    <name type="scientific">Conoideocrella luteorostrata</name>
    <dbReference type="NCBI Taxonomy" id="1105319"/>
    <lineage>
        <taxon>Eukaryota</taxon>
        <taxon>Fungi</taxon>
        <taxon>Dikarya</taxon>
        <taxon>Ascomycota</taxon>
        <taxon>Pezizomycotina</taxon>
        <taxon>Sordariomycetes</taxon>
        <taxon>Hypocreomycetidae</taxon>
        <taxon>Hypocreales</taxon>
        <taxon>Clavicipitaceae</taxon>
        <taxon>Conoideocrella</taxon>
    </lineage>
</organism>
<dbReference type="Proteomes" id="UP001251528">
    <property type="component" value="Unassembled WGS sequence"/>
</dbReference>
<dbReference type="InterPro" id="IPR050559">
    <property type="entry name" value="P-Pant_transferase_sf"/>
</dbReference>
<dbReference type="PANTHER" id="PTHR12215">
    <property type="entry name" value="PHOSPHOPANTETHEINE TRANSFERASE"/>
    <property type="match status" value="1"/>
</dbReference>
<keyword evidence="2" id="KW-0808">Transferase</keyword>
<dbReference type="AlphaFoldDB" id="A0AAJ0CU40"/>
<dbReference type="GO" id="GO:0000287">
    <property type="term" value="F:magnesium ion binding"/>
    <property type="evidence" value="ECO:0007669"/>
    <property type="project" value="InterPro"/>
</dbReference>
<proteinExistence type="predicted"/>
<dbReference type="GO" id="GO:0019878">
    <property type="term" value="P:lysine biosynthetic process via aminoadipic acid"/>
    <property type="evidence" value="ECO:0007669"/>
    <property type="project" value="TreeGrafter"/>
</dbReference>
<evidence type="ECO:0000256" key="1">
    <source>
        <dbReference type="ARBA" id="ARBA00013172"/>
    </source>
</evidence>
<dbReference type="SUPFAM" id="SSF56214">
    <property type="entry name" value="4'-phosphopantetheinyl transferase"/>
    <property type="match status" value="2"/>
</dbReference>
<evidence type="ECO:0000259" key="4">
    <source>
        <dbReference type="Pfam" id="PF22624"/>
    </source>
</evidence>
<accession>A0AAJ0CU40</accession>
<evidence type="ECO:0000313" key="5">
    <source>
        <dbReference type="EMBL" id="KAK2608471.1"/>
    </source>
</evidence>
<protein>
    <recommendedName>
        <fullName evidence="1">holo-[acyl-carrier-protein] synthase</fullName>
        <ecNumber evidence="1">2.7.8.7</ecNumber>
    </recommendedName>
</protein>
<dbReference type="Pfam" id="PF01648">
    <property type="entry name" value="ACPS"/>
    <property type="match status" value="1"/>
</dbReference>